<comment type="subcellular location">
    <subcellularLocation>
        <location evidence="1">Encapsulin nanocompartment</location>
    </subcellularLocation>
</comment>
<dbReference type="AlphaFoldDB" id="A0AA43XJW1"/>
<evidence type="ECO:0000256" key="4">
    <source>
        <dbReference type="ARBA" id="ARBA00050023"/>
    </source>
</evidence>
<proteinExistence type="inferred from homology"/>
<dbReference type="PANTHER" id="PTHR37165:SF1">
    <property type="entry name" value="TYPE 1 ENCAPSULIN SHELL PROTEIN"/>
    <property type="match status" value="1"/>
</dbReference>
<dbReference type="PIRSF" id="PIRSF019254">
    <property type="entry name" value="CFP29"/>
    <property type="match status" value="1"/>
</dbReference>
<protein>
    <recommendedName>
        <fullName evidence="4">Type 1 encapsulin shell protein</fullName>
    </recommendedName>
</protein>
<name>A0AA43XJW1_9CLOT</name>
<dbReference type="Pfam" id="PF04454">
    <property type="entry name" value="Linocin_M18"/>
    <property type="match status" value="1"/>
</dbReference>
<dbReference type="InterPro" id="IPR007544">
    <property type="entry name" value="ENCAP"/>
</dbReference>
<gene>
    <name evidence="5" type="ORF">ISALK_06160</name>
</gene>
<evidence type="ECO:0000313" key="5">
    <source>
        <dbReference type="EMBL" id="NBG88082.1"/>
    </source>
</evidence>
<comment type="similarity">
    <text evidence="2">Belongs to the encapsulin family. Family 1 subfamily.</text>
</comment>
<accession>A0AA43XJW1</accession>
<organism evidence="5 6">
    <name type="scientific">Isachenkonia alkalipeptolytica</name>
    <dbReference type="NCBI Taxonomy" id="2565777"/>
    <lineage>
        <taxon>Bacteria</taxon>
        <taxon>Bacillati</taxon>
        <taxon>Bacillota</taxon>
        <taxon>Clostridia</taxon>
        <taxon>Eubacteriales</taxon>
        <taxon>Clostridiaceae</taxon>
        <taxon>Isachenkonia</taxon>
    </lineage>
</organism>
<evidence type="ECO:0000256" key="1">
    <source>
        <dbReference type="ARBA" id="ARBA00033738"/>
    </source>
</evidence>
<reference evidence="5 6" key="1">
    <citation type="submission" date="2019-04" db="EMBL/GenBank/DDBJ databases">
        <title>Isachenkonia alkalipeptolytica gen. nov. sp. nov. a new anaerobic, alkiliphilic organothrophic bacterium capable to reduce synthesized ferrihydrite isolated from a soda lake.</title>
        <authorList>
            <person name="Toshchakov S.V."/>
            <person name="Zavarzina D.G."/>
            <person name="Zhilina T.N."/>
            <person name="Kostrikina N.A."/>
            <person name="Kublanov I.V."/>
        </authorList>
    </citation>
    <scope>NUCLEOTIDE SEQUENCE [LARGE SCALE GENOMIC DNA]</scope>
    <source>
        <strain evidence="5 6">Z-1701</strain>
    </source>
</reference>
<dbReference type="NCBIfam" id="NF041155">
    <property type="entry name" value="encap_f1"/>
    <property type="match status" value="1"/>
</dbReference>
<comment type="caution">
    <text evidence="5">The sequence shown here is derived from an EMBL/GenBank/DDBJ whole genome shotgun (WGS) entry which is preliminary data.</text>
</comment>
<evidence type="ECO:0000256" key="2">
    <source>
        <dbReference type="ARBA" id="ARBA00033743"/>
    </source>
</evidence>
<evidence type="ECO:0000313" key="6">
    <source>
        <dbReference type="Proteomes" id="UP000449710"/>
    </source>
</evidence>
<dbReference type="InterPro" id="IPR051429">
    <property type="entry name" value="Encapsulin_nc"/>
</dbReference>
<sequence>MDILKRSIAPLTEEAWKEIDEQAVEVLRSHLSARKTVHVEGPKGWDYTVVPEGRLALVDNEKDVKTGIYKSTPLVEARISFELDRWEMDNLVRGAKDIELEALENAVHKLAVFEEEAIYNGYDKGQIKGLKASSEQETLTFGDDAKTILEMLAKGMIMLQDAFAKKPYNLVVGDEAWKRINRESDSYPLVKQIEELIEGKVIHSHVVQGAFLLPEDHEDLEMTIGQDYSIGYESHTDEKVRLFITESFAFRVLDPALIINFKV</sequence>
<evidence type="ECO:0000256" key="3">
    <source>
        <dbReference type="ARBA" id="ARBA00033787"/>
    </source>
</evidence>
<dbReference type="EMBL" id="SUMG01000005">
    <property type="protein sequence ID" value="NBG88082.1"/>
    <property type="molecule type" value="Genomic_DNA"/>
</dbReference>
<dbReference type="PANTHER" id="PTHR37165">
    <property type="entry name" value="PEPTIDASE U56 FAMILY"/>
    <property type="match status" value="1"/>
</dbReference>
<dbReference type="Gene3D" id="3.30.2320.10">
    <property type="entry name" value="hypothetical protein PF0899 domain"/>
    <property type="match status" value="1"/>
</dbReference>
<dbReference type="RefSeq" id="WP_160720217.1">
    <property type="nucleotide sequence ID" value="NZ_SUMG01000005.1"/>
</dbReference>
<dbReference type="Proteomes" id="UP000449710">
    <property type="component" value="Unassembled WGS sequence"/>
</dbReference>
<keyword evidence="6" id="KW-1185">Reference proteome</keyword>
<keyword evidence="3" id="KW-1284">Encapsulin nanocompartment</keyword>
<dbReference type="GO" id="GO:0140737">
    <property type="term" value="C:encapsulin nanocompartment"/>
    <property type="evidence" value="ECO:0007669"/>
    <property type="project" value="UniProtKB-SubCell"/>
</dbReference>
<dbReference type="Gene3D" id="3.30.2400.30">
    <property type="match status" value="1"/>
</dbReference>